<keyword evidence="1" id="KW-0812">Transmembrane</keyword>
<sequence>MVIRFCLWIVVVSFYLWIVVISFYLWIMMITHFHVVFRVRMMVLRFFYVDCRWFSFVNMCMFHSRLFVNCSILDMSEGMVWLCSCLCIDCGIFHRSSYMSGVYCGLYCGSMCGCNCFRRMGCG</sequence>
<protein>
    <submittedName>
        <fullName evidence="2">Uncharacterized protein</fullName>
    </submittedName>
</protein>
<evidence type="ECO:0000256" key="1">
    <source>
        <dbReference type="SAM" id="Phobius"/>
    </source>
</evidence>
<organism evidence="2">
    <name type="scientific">Cacopsylla melanoneura</name>
    <dbReference type="NCBI Taxonomy" id="428564"/>
    <lineage>
        <taxon>Eukaryota</taxon>
        <taxon>Metazoa</taxon>
        <taxon>Ecdysozoa</taxon>
        <taxon>Arthropoda</taxon>
        <taxon>Hexapoda</taxon>
        <taxon>Insecta</taxon>
        <taxon>Pterygota</taxon>
        <taxon>Neoptera</taxon>
        <taxon>Paraneoptera</taxon>
        <taxon>Hemiptera</taxon>
        <taxon>Sternorrhyncha</taxon>
        <taxon>Psylloidea</taxon>
        <taxon>Psyllidae</taxon>
        <taxon>Psyllinae</taxon>
        <taxon>Cacopsylla</taxon>
    </lineage>
</organism>
<accession>A0A8D8S7V0</accession>
<dbReference type="AlphaFoldDB" id="A0A8D8S7V0"/>
<reference evidence="2" key="1">
    <citation type="submission" date="2021-05" db="EMBL/GenBank/DDBJ databases">
        <authorList>
            <person name="Alioto T."/>
            <person name="Alioto T."/>
            <person name="Gomez Garrido J."/>
        </authorList>
    </citation>
    <scope>NUCLEOTIDE SEQUENCE</scope>
</reference>
<feature type="transmembrane region" description="Helical" evidence="1">
    <location>
        <begin position="14"/>
        <end position="37"/>
    </location>
</feature>
<keyword evidence="1" id="KW-0472">Membrane</keyword>
<proteinExistence type="predicted"/>
<dbReference type="EMBL" id="HBUF01201712">
    <property type="protein sequence ID" value="CAG6662129.1"/>
    <property type="molecule type" value="Transcribed_RNA"/>
</dbReference>
<keyword evidence="1" id="KW-1133">Transmembrane helix</keyword>
<evidence type="ECO:0000313" key="2">
    <source>
        <dbReference type="EMBL" id="CAG6662129.1"/>
    </source>
</evidence>
<name>A0A8D8S7V0_9HEMI</name>